<gene>
    <name evidence="13" type="primary">GCY1_2</name>
    <name evidence="13" type="ORF">Cantr_10019</name>
</gene>
<keyword evidence="3" id="KW-0560">Oxidoreductase</keyword>
<evidence type="ECO:0000256" key="3">
    <source>
        <dbReference type="ARBA" id="ARBA00023002"/>
    </source>
</evidence>
<dbReference type="PANTHER" id="PTHR43827:SF3">
    <property type="entry name" value="NADP-DEPENDENT OXIDOREDUCTASE DOMAIN-CONTAINING PROTEIN"/>
    <property type="match status" value="1"/>
</dbReference>
<keyword evidence="14" id="KW-1185">Reference proteome</keyword>
<accession>A0A367YCK8</accession>
<dbReference type="STRING" id="5486.A0A367YCK8"/>
<evidence type="ECO:0000256" key="9">
    <source>
        <dbReference type="PIRSR" id="PIRSR000097-1"/>
    </source>
</evidence>
<dbReference type="PRINTS" id="PR00069">
    <property type="entry name" value="ALDKETRDTASE"/>
</dbReference>
<name>A0A367YCK8_9ASCO</name>
<comment type="catalytic activity">
    <reaction evidence="4">
        <text>(R)-pantolactone + NADP(+) = 2-dehydropantolactone + NADPH + H(+)</text>
        <dbReference type="Rhea" id="RHEA:18981"/>
        <dbReference type="ChEBI" id="CHEBI:15378"/>
        <dbReference type="ChEBI" id="CHEBI:16719"/>
        <dbReference type="ChEBI" id="CHEBI:18395"/>
        <dbReference type="ChEBI" id="CHEBI:57783"/>
        <dbReference type="ChEBI" id="CHEBI:58349"/>
        <dbReference type="EC" id="1.1.1.358"/>
    </reaction>
</comment>
<evidence type="ECO:0000256" key="2">
    <source>
        <dbReference type="ARBA" id="ARBA00022857"/>
    </source>
</evidence>
<evidence type="ECO:0000256" key="4">
    <source>
        <dbReference type="ARBA" id="ARBA00050878"/>
    </source>
</evidence>
<dbReference type="AlphaFoldDB" id="A0A367YCK8"/>
<dbReference type="InterPro" id="IPR020471">
    <property type="entry name" value="AKR"/>
</dbReference>
<dbReference type="InterPro" id="IPR036812">
    <property type="entry name" value="NAD(P)_OxRdtase_dom_sf"/>
</dbReference>
<organism evidence="13 14">
    <name type="scientific">Candida viswanathii</name>
    <dbReference type="NCBI Taxonomy" id="5486"/>
    <lineage>
        <taxon>Eukaryota</taxon>
        <taxon>Fungi</taxon>
        <taxon>Dikarya</taxon>
        <taxon>Ascomycota</taxon>
        <taxon>Saccharomycotina</taxon>
        <taxon>Pichiomycetes</taxon>
        <taxon>Debaryomycetaceae</taxon>
        <taxon>Candida/Lodderomyces clade</taxon>
        <taxon>Candida</taxon>
    </lineage>
</organism>
<dbReference type="InterPro" id="IPR018170">
    <property type="entry name" value="Aldo/ket_reductase_CS"/>
</dbReference>
<evidence type="ECO:0000256" key="5">
    <source>
        <dbReference type="ARBA" id="ARBA00051098"/>
    </source>
</evidence>
<dbReference type="InterPro" id="IPR023210">
    <property type="entry name" value="NADP_OxRdtase_dom"/>
</dbReference>
<comment type="catalytic activity">
    <reaction evidence="5">
        <text>isatin + NADPH + H(+) = 3-hydroxyindolin-2-one + NADP(+)</text>
        <dbReference type="Rhea" id="RHEA:68608"/>
        <dbReference type="ChEBI" id="CHEBI:15378"/>
        <dbReference type="ChEBI" id="CHEBI:27539"/>
        <dbReference type="ChEBI" id="CHEBI:28536"/>
        <dbReference type="ChEBI" id="CHEBI:57783"/>
        <dbReference type="ChEBI" id="CHEBI:58349"/>
    </reaction>
</comment>
<dbReference type="GO" id="GO:0047011">
    <property type="term" value="F:2-dehydropantolactone reductase (A-specific) activity"/>
    <property type="evidence" value="ECO:0007669"/>
    <property type="project" value="UniProtKB-ARBA"/>
</dbReference>
<sequence>MSIPNFKLNDGNTIPALGLGTWQSTPEEVYTAVLEALKVGYRHIDTAAAYENEESIGRAIKDSGVPRSEIYLTTKLWSTFHKDPRKGLDESLRRLGVEYVDLFLIHWPVMLNPLGNHWKFPTLPDGSRDIVHDWDFVRTWEKVQELVGKGAKSVGVSNFDVVNLEKLLAAESTKLVPAVNQVELHPNLPQHKLLAYSKEKGIQLEAYSPLGSTGSPLLLNEVLVKIGEKYGVSSATILISWSIWRGVVVLPKSVTPSRIESNFKVVKLEDEDGKKIDDLYKTIGVKRVINPDWSPLTVFHSDE</sequence>
<dbReference type="OrthoDB" id="416253at2759"/>
<evidence type="ECO:0000256" key="7">
    <source>
        <dbReference type="ARBA" id="ARBA00079693"/>
    </source>
</evidence>
<protein>
    <recommendedName>
        <fullName evidence="7">2-dehydropantolactone reductase</fullName>
        <ecNumber evidence="6">1.1.1.358</ecNumber>
    </recommendedName>
    <alternativeName>
        <fullName evidence="7">2-dehydropantolactone reductase</fullName>
    </alternativeName>
    <alternativeName>
        <fullName evidence="8">Ketopantoyl-lactone reductase</fullName>
    </alternativeName>
</protein>
<evidence type="ECO:0000313" key="14">
    <source>
        <dbReference type="Proteomes" id="UP000253472"/>
    </source>
</evidence>
<dbReference type="Pfam" id="PF00248">
    <property type="entry name" value="Aldo_ket_red"/>
    <property type="match status" value="1"/>
</dbReference>
<comment type="similarity">
    <text evidence="1">Belongs to the aldo/keto reductase family.</text>
</comment>
<dbReference type="PROSITE" id="PS00063">
    <property type="entry name" value="ALDOKETO_REDUCTASE_3"/>
    <property type="match status" value="1"/>
</dbReference>
<dbReference type="EC" id="1.1.1.358" evidence="6"/>
<proteinExistence type="inferred from homology"/>
<feature type="active site" description="Proton donor" evidence="9">
    <location>
        <position position="50"/>
    </location>
</feature>
<reference evidence="13 14" key="1">
    <citation type="submission" date="2018-06" db="EMBL/GenBank/DDBJ databases">
        <title>Whole genome sequencing of Candida tropicalis (genome annotated by CSBL at Korea University).</title>
        <authorList>
            <person name="Ahn J."/>
        </authorList>
    </citation>
    <scope>NUCLEOTIDE SEQUENCE [LARGE SCALE GENOMIC DNA]</scope>
    <source>
        <strain evidence="13 14">ATCC 20962</strain>
    </source>
</reference>
<evidence type="ECO:0000256" key="10">
    <source>
        <dbReference type="PIRSR" id="PIRSR000097-2"/>
    </source>
</evidence>
<dbReference type="PROSITE" id="PS00798">
    <property type="entry name" value="ALDOKETO_REDUCTASE_1"/>
    <property type="match status" value="1"/>
</dbReference>
<evidence type="ECO:0000313" key="13">
    <source>
        <dbReference type="EMBL" id="RCK63595.1"/>
    </source>
</evidence>
<evidence type="ECO:0000259" key="12">
    <source>
        <dbReference type="Pfam" id="PF00248"/>
    </source>
</evidence>
<dbReference type="Proteomes" id="UP000253472">
    <property type="component" value="Unassembled WGS sequence"/>
</dbReference>
<feature type="domain" description="NADP-dependent oxidoreductase" evidence="12">
    <location>
        <begin position="17"/>
        <end position="280"/>
    </location>
</feature>
<dbReference type="SUPFAM" id="SSF51430">
    <property type="entry name" value="NAD(P)-linked oxidoreductase"/>
    <property type="match status" value="1"/>
</dbReference>
<feature type="binding site" evidence="10">
    <location>
        <position position="106"/>
    </location>
    <ligand>
        <name>substrate</name>
    </ligand>
</feature>
<dbReference type="Gene3D" id="3.20.20.100">
    <property type="entry name" value="NADP-dependent oxidoreductase domain"/>
    <property type="match status" value="1"/>
</dbReference>
<feature type="site" description="Lowers pKa of active site Tyr" evidence="11">
    <location>
        <position position="75"/>
    </location>
</feature>
<dbReference type="GO" id="GO:0042180">
    <property type="term" value="P:ketone metabolic process"/>
    <property type="evidence" value="ECO:0007669"/>
    <property type="project" value="UniProtKB-ARBA"/>
</dbReference>
<evidence type="ECO:0000256" key="11">
    <source>
        <dbReference type="PIRSR" id="PIRSR000097-3"/>
    </source>
</evidence>
<keyword evidence="2" id="KW-0521">NADP</keyword>
<comment type="caution">
    <text evidence="13">The sequence shown here is derived from an EMBL/GenBank/DDBJ whole genome shotgun (WGS) entry which is preliminary data.</text>
</comment>
<evidence type="ECO:0000256" key="8">
    <source>
        <dbReference type="ARBA" id="ARBA00081322"/>
    </source>
</evidence>
<evidence type="ECO:0000256" key="6">
    <source>
        <dbReference type="ARBA" id="ARBA00066965"/>
    </source>
</evidence>
<dbReference type="PIRSF" id="PIRSF000097">
    <property type="entry name" value="AKR"/>
    <property type="match status" value="1"/>
</dbReference>
<dbReference type="EMBL" id="QLNQ01000024">
    <property type="protein sequence ID" value="RCK63595.1"/>
    <property type="molecule type" value="Genomic_DNA"/>
</dbReference>
<evidence type="ECO:0000256" key="1">
    <source>
        <dbReference type="ARBA" id="ARBA00007905"/>
    </source>
</evidence>
<dbReference type="FunFam" id="3.20.20.100:FF:000002">
    <property type="entry name" value="2,5-diketo-D-gluconic acid reductase A"/>
    <property type="match status" value="1"/>
</dbReference>
<dbReference type="PANTHER" id="PTHR43827">
    <property type="entry name" value="2,5-DIKETO-D-GLUCONIC ACID REDUCTASE"/>
    <property type="match status" value="1"/>
</dbReference>